<accession>A0AA97PHP8</accession>
<organism evidence="1">
    <name type="scientific">Pyricularia oryzae (strain Y34)</name>
    <name type="common">Rice blast fungus</name>
    <name type="synonym">Magnaporthe oryzae</name>
    <dbReference type="NCBI Taxonomy" id="1143189"/>
    <lineage>
        <taxon>Eukaryota</taxon>
        <taxon>Fungi</taxon>
        <taxon>Dikarya</taxon>
        <taxon>Ascomycota</taxon>
        <taxon>Pezizomycotina</taxon>
        <taxon>Sordariomycetes</taxon>
        <taxon>Sordariomycetidae</taxon>
        <taxon>Magnaporthales</taxon>
        <taxon>Pyriculariaceae</taxon>
        <taxon>Pyricularia</taxon>
    </lineage>
</organism>
<name>A0AA97PHP8_PYRO3</name>
<reference evidence="1" key="1">
    <citation type="journal article" date="2012" name="PLoS Genet.">
        <title>Comparative analysis of the genomes of two field isolates of the rice blast fungus Magnaporthe oryzae.</title>
        <authorList>
            <person name="Xue M."/>
            <person name="Yang J."/>
            <person name="Li Z."/>
            <person name="Hu S."/>
            <person name="Yao N."/>
            <person name="Dean R.A."/>
            <person name="Zhao W."/>
            <person name="Shen M."/>
            <person name="Zhang H."/>
            <person name="Li C."/>
            <person name="Liu L."/>
            <person name="Cao L."/>
            <person name="Xu X."/>
            <person name="Xing Y."/>
            <person name="Hsiang T."/>
            <person name="Zhang Z."/>
            <person name="Xu J.R."/>
            <person name="Peng Y.L."/>
        </authorList>
    </citation>
    <scope>NUCLEOTIDE SEQUENCE</scope>
    <source>
        <strain evidence="1">Y34</strain>
    </source>
</reference>
<proteinExistence type="predicted"/>
<sequence length="147" mass="16068">MTPKSPAIEHYIAKLQSSNSTLPQPSLRLSTLYTLQTNSHKPSHHGMSFSALGVYSDDTTFEAGNACSVPVNLKPFDTFYFNATAGATVEKRKSALVKLLDECGVVQWCWSEGLIQSGLFILLLLTYHMNGEVGKSINTSTIVSRIV</sequence>
<dbReference type="EMBL" id="JH793161">
    <property type="protein sequence ID" value="ELQ35014.1"/>
    <property type="molecule type" value="Genomic_DNA"/>
</dbReference>
<evidence type="ECO:0000313" key="1">
    <source>
        <dbReference type="EMBL" id="ELQ35014.1"/>
    </source>
</evidence>
<protein>
    <submittedName>
        <fullName evidence="1">Uncharacterized protein</fullName>
    </submittedName>
</protein>
<gene>
    <name evidence="1" type="ORF">OOU_Y34scaffold00733g8</name>
</gene>
<dbReference type="Proteomes" id="UP000011086">
    <property type="component" value="Unassembled WGS sequence"/>
</dbReference>
<dbReference type="AlphaFoldDB" id="A0AA97PHP8"/>